<comment type="caution">
    <text evidence="2">The sequence shown here is derived from an EMBL/GenBank/DDBJ whole genome shotgun (WGS) entry which is preliminary data.</text>
</comment>
<dbReference type="InterPro" id="IPR052892">
    <property type="entry name" value="NA-targeting_endonuclease"/>
</dbReference>
<dbReference type="EMBL" id="JACSYB010000001">
    <property type="protein sequence ID" value="MCG8147095.1"/>
    <property type="molecule type" value="Genomic_DNA"/>
</dbReference>
<dbReference type="GO" id="GO:0004519">
    <property type="term" value="F:endonuclease activity"/>
    <property type="evidence" value="ECO:0007669"/>
    <property type="project" value="UniProtKB-KW"/>
</dbReference>
<dbReference type="InterPro" id="IPR002711">
    <property type="entry name" value="HNH"/>
</dbReference>
<dbReference type="GO" id="GO:0008270">
    <property type="term" value="F:zinc ion binding"/>
    <property type="evidence" value="ECO:0007669"/>
    <property type="project" value="InterPro"/>
</dbReference>
<sequence length="163" mass="18984">MAKDTVPMAKNQMQRSLLKIIYDYPKEKDKQKIWQYFESHCAYCDCEIEQGSRKGHLDHLIAISNGGTNDIHNFVLACSICNGDEKREQHWLGFLQLKCKNLSQAVFEQRYQKIIDGQRQAEILKIDNEVQIEIEKIISQAKQDFDHAVVKMRALKQKISSKN</sequence>
<accession>A0A9X1URR0</accession>
<dbReference type="Proteomes" id="UP001139238">
    <property type="component" value="Unassembled WGS sequence"/>
</dbReference>
<evidence type="ECO:0000313" key="2">
    <source>
        <dbReference type="EMBL" id="MCG8147095.1"/>
    </source>
</evidence>
<dbReference type="GO" id="GO:0003676">
    <property type="term" value="F:nucleic acid binding"/>
    <property type="evidence" value="ECO:0007669"/>
    <property type="project" value="InterPro"/>
</dbReference>
<proteinExistence type="predicted"/>
<feature type="domain" description="HNH nuclease" evidence="1">
    <location>
        <begin position="28"/>
        <end position="83"/>
    </location>
</feature>
<dbReference type="CDD" id="cd00085">
    <property type="entry name" value="HNHc"/>
    <property type="match status" value="1"/>
</dbReference>
<dbReference type="PANTHER" id="PTHR33877:SF2">
    <property type="entry name" value="OS07G0170200 PROTEIN"/>
    <property type="match status" value="1"/>
</dbReference>
<dbReference type="Pfam" id="PF01844">
    <property type="entry name" value="HNH"/>
    <property type="match status" value="1"/>
</dbReference>
<gene>
    <name evidence="2" type="ORF">H9W84_02985</name>
</gene>
<dbReference type="SMART" id="SM00507">
    <property type="entry name" value="HNHc"/>
    <property type="match status" value="1"/>
</dbReference>
<protein>
    <submittedName>
        <fullName evidence="2">HNH endonuclease</fullName>
    </submittedName>
</protein>
<dbReference type="RefSeq" id="WP_239741590.1">
    <property type="nucleotide sequence ID" value="NZ_JACSYB010000001.1"/>
</dbReference>
<name>A0A9X1URR0_9GAMM</name>
<dbReference type="InterPro" id="IPR003615">
    <property type="entry name" value="HNH_nuc"/>
</dbReference>
<keyword evidence="2" id="KW-0540">Nuclease</keyword>
<dbReference type="Gene3D" id="1.10.30.50">
    <property type="match status" value="1"/>
</dbReference>
<keyword evidence="2" id="KW-0378">Hydrolase</keyword>
<keyword evidence="3" id="KW-1185">Reference proteome</keyword>
<evidence type="ECO:0000259" key="1">
    <source>
        <dbReference type="SMART" id="SM00507"/>
    </source>
</evidence>
<reference evidence="2" key="1">
    <citation type="submission" date="2021-08" db="EMBL/GenBank/DDBJ databases">
        <title>Complete genome sequence of Moraxella sp strain PS-22.</title>
        <authorList>
            <person name="Das S.K."/>
        </authorList>
    </citation>
    <scope>NUCLEOTIDE SEQUENCE</scope>
    <source>
        <strain evidence="2">PS-22</strain>
    </source>
</reference>
<dbReference type="AlphaFoldDB" id="A0A9X1URR0"/>
<evidence type="ECO:0000313" key="3">
    <source>
        <dbReference type="Proteomes" id="UP001139238"/>
    </source>
</evidence>
<dbReference type="PANTHER" id="PTHR33877">
    <property type="entry name" value="SLL1193 PROTEIN"/>
    <property type="match status" value="1"/>
</dbReference>
<keyword evidence="2" id="KW-0255">Endonuclease</keyword>
<organism evidence="2 3">
    <name type="scientific">Moraxella tetraodonis</name>
    <dbReference type="NCBI Taxonomy" id="2767221"/>
    <lineage>
        <taxon>Bacteria</taxon>
        <taxon>Pseudomonadati</taxon>
        <taxon>Pseudomonadota</taxon>
        <taxon>Gammaproteobacteria</taxon>
        <taxon>Moraxellales</taxon>
        <taxon>Moraxellaceae</taxon>
        <taxon>Moraxella</taxon>
    </lineage>
</organism>